<dbReference type="EC" id="1.3.1.76" evidence="2"/>
<dbReference type="PANTHER" id="PTHR35330:SF1">
    <property type="entry name" value="SIROHEME BIOSYNTHESIS PROTEIN MET8"/>
    <property type="match status" value="1"/>
</dbReference>
<keyword evidence="4" id="KW-0520">NAD</keyword>
<sequence length="144" mass="15950">MYPVMLDLTDKKIVVIGGGRIATRKVKGLKGEGADITVIANEITDEIKTLDTMIIEESFRHDISAFDMVFIATDDPAVNQAVIEQIQPHQLVNDCTNKANSTFFNMASFRTADARIMISTDGKNPETSKILKNKLQSFLNDDSI</sequence>
<dbReference type="AlphaFoldDB" id="A0A4R6BM55"/>
<name>A0A4R6BM55_9STAP</name>
<dbReference type="GO" id="GO:0043115">
    <property type="term" value="F:precorrin-2 dehydrogenase activity"/>
    <property type="evidence" value="ECO:0007669"/>
    <property type="project" value="UniProtKB-EC"/>
</dbReference>
<reference evidence="6 7" key="1">
    <citation type="submission" date="2019-01" db="EMBL/GenBank/DDBJ databases">
        <title>Draft genome sequences of the type strains of six Macrococcus species.</title>
        <authorList>
            <person name="Mazhar S."/>
            <person name="Altermann E."/>
            <person name="Hill C."/>
            <person name="Mcauliffe O."/>
        </authorList>
    </citation>
    <scope>NUCLEOTIDE SEQUENCE [LARGE SCALE GENOMIC DNA]</scope>
    <source>
        <strain evidence="6 7">CCM4809</strain>
    </source>
</reference>
<evidence type="ECO:0000256" key="4">
    <source>
        <dbReference type="ARBA" id="ARBA00023027"/>
    </source>
</evidence>
<evidence type="ECO:0000256" key="3">
    <source>
        <dbReference type="ARBA" id="ARBA00023002"/>
    </source>
</evidence>
<dbReference type="UniPathway" id="UPA00262">
    <property type="reaction ID" value="UER00222"/>
</dbReference>
<dbReference type="EMBL" id="SCWE01000001">
    <property type="protein sequence ID" value="TDM02727.1"/>
    <property type="molecule type" value="Genomic_DNA"/>
</dbReference>
<protein>
    <recommendedName>
        <fullName evidence="2">precorrin-2 dehydrogenase</fullName>
        <ecNumber evidence="2">1.3.1.76</ecNumber>
    </recommendedName>
</protein>
<comment type="pathway">
    <text evidence="1">Porphyrin-containing compound metabolism; siroheme biosynthesis; sirohydrochlorin from precorrin-2: step 1/1.</text>
</comment>
<gene>
    <name evidence="6" type="ORF">ERX37_01155</name>
</gene>
<dbReference type="Pfam" id="PF13241">
    <property type="entry name" value="NAD_binding_7"/>
    <property type="match status" value="1"/>
</dbReference>
<dbReference type="RefSeq" id="WP_133428816.1">
    <property type="nucleotide sequence ID" value="NZ_BMCC01000002.1"/>
</dbReference>
<dbReference type="Proteomes" id="UP000295328">
    <property type="component" value="Unassembled WGS sequence"/>
</dbReference>
<dbReference type="InterPro" id="IPR036291">
    <property type="entry name" value="NAD(P)-bd_dom_sf"/>
</dbReference>
<dbReference type="InterPro" id="IPR028161">
    <property type="entry name" value="Met8-like"/>
</dbReference>
<evidence type="ECO:0000256" key="1">
    <source>
        <dbReference type="ARBA" id="ARBA00005010"/>
    </source>
</evidence>
<evidence type="ECO:0000313" key="6">
    <source>
        <dbReference type="EMBL" id="TDM02727.1"/>
    </source>
</evidence>
<dbReference type="SUPFAM" id="SSF51735">
    <property type="entry name" value="NAD(P)-binding Rossmann-fold domains"/>
    <property type="match status" value="1"/>
</dbReference>
<dbReference type="Gene3D" id="3.40.50.720">
    <property type="entry name" value="NAD(P)-binding Rossmann-like Domain"/>
    <property type="match status" value="1"/>
</dbReference>
<keyword evidence="3" id="KW-0560">Oxidoreductase</keyword>
<dbReference type="GO" id="GO:0004325">
    <property type="term" value="F:ferrochelatase activity"/>
    <property type="evidence" value="ECO:0007669"/>
    <property type="project" value="InterPro"/>
</dbReference>
<evidence type="ECO:0000313" key="7">
    <source>
        <dbReference type="Proteomes" id="UP000295328"/>
    </source>
</evidence>
<dbReference type="PANTHER" id="PTHR35330">
    <property type="entry name" value="SIROHEME BIOSYNTHESIS PROTEIN MET8"/>
    <property type="match status" value="1"/>
</dbReference>
<keyword evidence="5" id="KW-0627">Porphyrin biosynthesis</keyword>
<accession>A0A4R6BM55</accession>
<organism evidence="6 7">
    <name type="scientific">Macrococcus hajekii</name>
    <dbReference type="NCBI Taxonomy" id="198482"/>
    <lineage>
        <taxon>Bacteria</taxon>
        <taxon>Bacillati</taxon>
        <taxon>Bacillota</taxon>
        <taxon>Bacilli</taxon>
        <taxon>Bacillales</taxon>
        <taxon>Staphylococcaceae</taxon>
        <taxon>Macrococcus</taxon>
    </lineage>
</organism>
<proteinExistence type="predicted"/>
<evidence type="ECO:0000256" key="2">
    <source>
        <dbReference type="ARBA" id="ARBA00012400"/>
    </source>
</evidence>
<comment type="caution">
    <text evidence="6">The sequence shown here is derived from an EMBL/GenBank/DDBJ whole genome shotgun (WGS) entry which is preliminary data.</text>
</comment>
<evidence type="ECO:0000256" key="5">
    <source>
        <dbReference type="ARBA" id="ARBA00023244"/>
    </source>
</evidence>
<dbReference type="OrthoDB" id="9773765at2"/>
<dbReference type="GO" id="GO:0019354">
    <property type="term" value="P:siroheme biosynthetic process"/>
    <property type="evidence" value="ECO:0007669"/>
    <property type="project" value="UniProtKB-UniPathway"/>
</dbReference>
<keyword evidence="7" id="KW-1185">Reference proteome</keyword>